<feature type="region of interest" description="Disordered" evidence="3">
    <location>
        <begin position="34"/>
        <end position="77"/>
    </location>
</feature>
<dbReference type="GO" id="GO:0003729">
    <property type="term" value="F:mRNA binding"/>
    <property type="evidence" value="ECO:0007669"/>
    <property type="project" value="TreeGrafter"/>
</dbReference>
<dbReference type="InterPro" id="IPR057027">
    <property type="entry name" value="TPR_mt"/>
</dbReference>
<evidence type="ECO:0000259" key="4">
    <source>
        <dbReference type="Pfam" id="PF23276"/>
    </source>
</evidence>
<evidence type="ECO:0000256" key="2">
    <source>
        <dbReference type="PROSITE-ProRule" id="PRU00708"/>
    </source>
</evidence>
<proteinExistence type="predicted"/>
<feature type="repeat" description="PPR" evidence="2">
    <location>
        <begin position="355"/>
        <end position="389"/>
    </location>
</feature>
<accession>A0A9N7RHU1</accession>
<feature type="repeat" description="PPR" evidence="2">
    <location>
        <begin position="573"/>
        <end position="607"/>
    </location>
</feature>
<dbReference type="InterPro" id="IPR011990">
    <property type="entry name" value="TPR-like_helical_dom_sf"/>
</dbReference>
<dbReference type="Pfam" id="PF01535">
    <property type="entry name" value="PPR"/>
    <property type="match status" value="4"/>
</dbReference>
<sequence length="761" mass="86672">MASLAATRRTHLNPSLSKLPSPIFLKSLFFCTSPASQSPNPTSDEGFPAPPNPDHDSSPPKTAAEPSPFRRREVSRRRGPEKIEDIICRMMANRAWTTRLQNSIRNLVPSFDHELVYNVLHGAKYSEHALQFFRWVERSNLFQHNRETHLKIIDILARASKLNHARCILLDMPKKGLEWDEDLWVLMIYSYGTAGIVQESVKLFQKMEELGVKRGVKSYDTLFKVILRRGRYMMAKRYFNKMLAEGIEPTRHTFNILLWGFFLSGKVETANRFFEDMKSRDIAPDLVTYNTLINGYYRVQKVEEAEKYFVEMKGRNIEPNVITYTTLIKSYVSVERVDDALRLLEEMKGFGIKPNAVTYSTLLPGLCDADKMPEARTVLKEMAAKYIQPKDYSIFVRLMSSQCKAGHLDAALDVLKAMIKLSVPTQAGHYSILIENFCKAGEYEWAIKLSDKLIEKDIILRPQSTLHLEPSAYNPLINYLCKNGQTSKAETLLRQLMKLGVQDSAAMNTLVIGHSQEGSPESAFEFLKIMLRRKVSTEKTSYDSLVQSYLKKNDPAEAKIVLESMVENGHLPDSSLYRSVIESLFEDGRVQTASRVMKMMLEKGVTDHQDLIFMVLEALFMRGHVEEALGRIELLLQSGVVPDFDRILSTLCEKGKTIAALKLLDYGLEREYSVQVSSYEKVLDALLAAGKTLNAYSILYKIMEKGGVSDWSSCKDLIKSLNEEGHSKQADILSRMITGKDKDKPVRSRKVIRRKVPWLAR</sequence>
<protein>
    <submittedName>
        <fullName evidence="5">Pentatricopeptide repeat-containing protein</fullName>
    </submittedName>
</protein>
<evidence type="ECO:0000313" key="5">
    <source>
        <dbReference type="EMBL" id="CAA0830460.1"/>
    </source>
</evidence>
<evidence type="ECO:0000256" key="1">
    <source>
        <dbReference type="ARBA" id="ARBA00022737"/>
    </source>
</evidence>
<feature type="repeat" description="PPR" evidence="2">
    <location>
        <begin position="215"/>
        <end position="249"/>
    </location>
</feature>
<reference evidence="5" key="1">
    <citation type="submission" date="2019-12" db="EMBL/GenBank/DDBJ databases">
        <authorList>
            <person name="Scholes J."/>
        </authorList>
    </citation>
    <scope>NUCLEOTIDE SEQUENCE</scope>
</reference>
<dbReference type="Pfam" id="PF12854">
    <property type="entry name" value="PPR_1"/>
    <property type="match status" value="1"/>
</dbReference>
<dbReference type="OrthoDB" id="185373at2759"/>
<feature type="repeat" description="PPR" evidence="2">
    <location>
        <begin position="320"/>
        <end position="354"/>
    </location>
</feature>
<evidence type="ECO:0000256" key="3">
    <source>
        <dbReference type="SAM" id="MobiDB-lite"/>
    </source>
</evidence>
<name>A0A9N7RHU1_STRHE</name>
<dbReference type="EMBL" id="CACSLK010027829">
    <property type="protein sequence ID" value="CAA0830460.1"/>
    <property type="molecule type" value="Genomic_DNA"/>
</dbReference>
<feature type="repeat" description="PPR" evidence="2">
    <location>
        <begin position="285"/>
        <end position="319"/>
    </location>
</feature>
<feature type="repeat" description="PPR" evidence="2">
    <location>
        <begin position="250"/>
        <end position="284"/>
    </location>
</feature>
<feature type="repeat" description="PPR" evidence="2">
    <location>
        <begin position="469"/>
        <end position="503"/>
    </location>
</feature>
<feature type="repeat" description="PPR" evidence="2">
    <location>
        <begin position="180"/>
        <end position="214"/>
    </location>
</feature>
<keyword evidence="6" id="KW-1185">Reference proteome</keyword>
<dbReference type="PROSITE" id="PS51375">
    <property type="entry name" value="PPR"/>
    <property type="match status" value="9"/>
</dbReference>
<feature type="compositionally biased region" description="Basic and acidic residues" evidence="3">
    <location>
        <begin position="68"/>
        <end position="77"/>
    </location>
</feature>
<dbReference type="Pfam" id="PF13041">
    <property type="entry name" value="PPR_2"/>
    <property type="match status" value="2"/>
</dbReference>
<dbReference type="PANTHER" id="PTHR47932:SF44">
    <property type="entry name" value="MIOREX COMPLEX COMPONENT 1"/>
    <property type="match status" value="1"/>
</dbReference>
<evidence type="ECO:0000313" key="6">
    <source>
        <dbReference type="Proteomes" id="UP001153555"/>
    </source>
</evidence>
<feature type="domain" description="Pentatricopeptide repeat-containing protein-mitochondrial" evidence="4">
    <location>
        <begin position="515"/>
        <end position="630"/>
    </location>
</feature>
<dbReference type="InterPro" id="IPR002885">
    <property type="entry name" value="PPR_rpt"/>
</dbReference>
<feature type="compositionally biased region" description="Polar residues" evidence="3">
    <location>
        <begin position="34"/>
        <end position="43"/>
    </location>
</feature>
<dbReference type="Proteomes" id="UP001153555">
    <property type="component" value="Unassembled WGS sequence"/>
</dbReference>
<dbReference type="SUPFAM" id="SSF81901">
    <property type="entry name" value="HCP-like"/>
    <property type="match status" value="1"/>
</dbReference>
<comment type="caution">
    <text evidence="5">The sequence shown here is derived from an EMBL/GenBank/DDBJ whole genome shotgun (WGS) entry which is preliminary data.</text>
</comment>
<dbReference type="Pfam" id="PF23276">
    <property type="entry name" value="TPR_24"/>
    <property type="match status" value="1"/>
</dbReference>
<gene>
    <name evidence="5" type="ORF">SHERM_25881</name>
</gene>
<keyword evidence="1" id="KW-0677">Repeat</keyword>
<feature type="repeat" description="PPR" evidence="2">
    <location>
        <begin position="538"/>
        <end position="572"/>
    </location>
</feature>
<organism evidence="5 6">
    <name type="scientific">Striga hermonthica</name>
    <name type="common">Purple witchweed</name>
    <name type="synonym">Buchnera hermonthica</name>
    <dbReference type="NCBI Taxonomy" id="68872"/>
    <lineage>
        <taxon>Eukaryota</taxon>
        <taxon>Viridiplantae</taxon>
        <taxon>Streptophyta</taxon>
        <taxon>Embryophyta</taxon>
        <taxon>Tracheophyta</taxon>
        <taxon>Spermatophyta</taxon>
        <taxon>Magnoliopsida</taxon>
        <taxon>eudicotyledons</taxon>
        <taxon>Gunneridae</taxon>
        <taxon>Pentapetalae</taxon>
        <taxon>asterids</taxon>
        <taxon>lamiids</taxon>
        <taxon>Lamiales</taxon>
        <taxon>Orobanchaceae</taxon>
        <taxon>Buchnereae</taxon>
        <taxon>Striga</taxon>
    </lineage>
</organism>
<dbReference type="AlphaFoldDB" id="A0A9N7RHU1"/>
<dbReference type="NCBIfam" id="TIGR00756">
    <property type="entry name" value="PPR"/>
    <property type="match status" value="7"/>
</dbReference>
<dbReference type="PANTHER" id="PTHR47932">
    <property type="entry name" value="ATPASE EXPRESSION PROTEIN 3"/>
    <property type="match status" value="1"/>
</dbReference>
<dbReference type="Gene3D" id="1.25.40.10">
    <property type="entry name" value="Tetratricopeptide repeat domain"/>
    <property type="match status" value="7"/>
</dbReference>